<feature type="transmembrane region" description="Helical" evidence="1">
    <location>
        <begin position="238"/>
        <end position="260"/>
    </location>
</feature>
<dbReference type="InterPro" id="IPR003675">
    <property type="entry name" value="Rce1/LyrA-like_dom"/>
</dbReference>
<dbReference type="eggNOG" id="COG1266">
    <property type="taxonomic scope" value="Bacteria"/>
</dbReference>
<feature type="transmembrane region" description="Helical" evidence="1">
    <location>
        <begin position="180"/>
        <end position="205"/>
    </location>
</feature>
<proteinExistence type="predicted"/>
<keyword evidence="1" id="KW-0472">Membrane</keyword>
<evidence type="ECO:0000256" key="1">
    <source>
        <dbReference type="SAM" id="Phobius"/>
    </source>
</evidence>
<feature type="domain" description="CAAX prenyl protease 2/Lysostaphin resistance protein A-like" evidence="2">
    <location>
        <begin position="150"/>
        <end position="250"/>
    </location>
</feature>
<protein>
    <submittedName>
        <fullName evidence="3">Abortive infection protein</fullName>
    </submittedName>
</protein>
<evidence type="ECO:0000259" key="2">
    <source>
        <dbReference type="Pfam" id="PF02517"/>
    </source>
</evidence>
<reference evidence="3 4" key="1">
    <citation type="journal article" date="2011" name="J. Bacteriol.">
        <title>Draft genome sequence of the anoxygenic filamentous phototrophic bacterium Oscillochloris trichoides subsp. DG-6.</title>
        <authorList>
            <person name="Kuznetsov B.B."/>
            <person name="Ivanovsky R.N."/>
            <person name="Keppen O.I."/>
            <person name="Sukhacheva M.V."/>
            <person name="Bumazhkin B.K."/>
            <person name="Patutina E.O."/>
            <person name="Beletsky A.V."/>
            <person name="Mardanov A.V."/>
            <person name="Baslerov R.V."/>
            <person name="Panteleeva A.N."/>
            <person name="Kolganova T.V."/>
            <person name="Ravin N.V."/>
            <person name="Skryabin K.G."/>
        </authorList>
    </citation>
    <scope>NUCLEOTIDE SEQUENCE [LARGE SCALE GENOMIC DNA]</scope>
    <source>
        <strain evidence="3 4">DG-6</strain>
    </source>
</reference>
<dbReference type="Pfam" id="PF02517">
    <property type="entry name" value="Rce1-like"/>
    <property type="match status" value="1"/>
</dbReference>
<feature type="transmembrane region" description="Helical" evidence="1">
    <location>
        <begin position="9"/>
        <end position="30"/>
    </location>
</feature>
<keyword evidence="1" id="KW-1133">Transmembrane helix</keyword>
<dbReference type="HOGENOM" id="CLU_064706_0_1_0"/>
<organism evidence="3 4">
    <name type="scientific">Oscillochloris trichoides DG-6</name>
    <dbReference type="NCBI Taxonomy" id="765420"/>
    <lineage>
        <taxon>Bacteria</taxon>
        <taxon>Bacillati</taxon>
        <taxon>Chloroflexota</taxon>
        <taxon>Chloroflexia</taxon>
        <taxon>Chloroflexales</taxon>
        <taxon>Chloroflexineae</taxon>
        <taxon>Oscillochloridaceae</taxon>
        <taxon>Oscillochloris</taxon>
    </lineage>
</organism>
<feature type="transmembrane region" description="Helical" evidence="1">
    <location>
        <begin position="83"/>
        <end position="100"/>
    </location>
</feature>
<gene>
    <name evidence="3" type="ORF">OSCT_0095</name>
</gene>
<dbReference type="STRING" id="765420.OSCT_0095"/>
<comment type="caution">
    <text evidence="3">The sequence shown here is derived from an EMBL/GenBank/DDBJ whole genome shotgun (WGS) entry which is preliminary data.</text>
</comment>
<dbReference type="GO" id="GO:0004175">
    <property type="term" value="F:endopeptidase activity"/>
    <property type="evidence" value="ECO:0007669"/>
    <property type="project" value="UniProtKB-ARBA"/>
</dbReference>
<dbReference type="EMBL" id="ADVR01000003">
    <property type="protein sequence ID" value="EFO81946.1"/>
    <property type="molecule type" value="Genomic_DNA"/>
</dbReference>
<dbReference type="PANTHER" id="PTHR35797:SF1">
    <property type="entry name" value="PROTEASE"/>
    <property type="match status" value="1"/>
</dbReference>
<dbReference type="Proteomes" id="UP000054010">
    <property type="component" value="Unassembled WGS sequence"/>
</dbReference>
<feature type="transmembrane region" description="Helical" evidence="1">
    <location>
        <begin position="212"/>
        <end position="232"/>
    </location>
</feature>
<evidence type="ECO:0000313" key="3">
    <source>
        <dbReference type="EMBL" id="EFO81946.1"/>
    </source>
</evidence>
<feature type="transmembrane region" description="Helical" evidence="1">
    <location>
        <begin position="137"/>
        <end position="160"/>
    </location>
</feature>
<accession>E1I9U4</accession>
<evidence type="ECO:0000313" key="4">
    <source>
        <dbReference type="Proteomes" id="UP000054010"/>
    </source>
</evidence>
<dbReference type="PANTHER" id="PTHR35797">
    <property type="entry name" value="PROTEASE-RELATED"/>
    <property type="match status" value="1"/>
</dbReference>
<dbReference type="OrthoDB" id="9777755at2"/>
<sequence length="301" mass="32288">MPTTIDRKGLISFLGLAFGLAWLAVSPLWFSGQGLAFPMAVPLMTAMMFAPTVAALIVTRFISPPQGDTRDALGLRLGKGRHWGWYWVFAWLLIPLMNLVSPFVGALLGLLQLDLVNFSAYRALLAQAEAISGPIPIAASTLVLIQIAAAFTIAPILNAIPTLGEELGWRGYLLPQLLPLGQWPALLISGVIWGLWHAPVILLGYNYPDHPVLGVLLMTGFCIIWGILFGWLRLATGSVWPAMIAHGALNGSAGITFLLLQAGTSYDSALAGPTGMTSWIVPLLIIGLLVGLRRLPLGDPR</sequence>
<name>E1I9U4_9CHLR</name>
<keyword evidence="1" id="KW-0812">Transmembrane</keyword>
<dbReference type="AlphaFoldDB" id="E1I9U4"/>
<keyword evidence="4" id="KW-1185">Reference proteome</keyword>
<dbReference type="GO" id="GO:0080120">
    <property type="term" value="P:CAAX-box protein maturation"/>
    <property type="evidence" value="ECO:0007669"/>
    <property type="project" value="UniProtKB-ARBA"/>
</dbReference>
<feature type="transmembrane region" description="Helical" evidence="1">
    <location>
        <begin position="272"/>
        <end position="292"/>
    </location>
</feature>
<feature type="transmembrane region" description="Helical" evidence="1">
    <location>
        <begin position="36"/>
        <end position="62"/>
    </location>
</feature>
<dbReference type="InterPro" id="IPR042150">
    <property type="entry name" value="MmRce1-like"/>
</dbReference>